<evidence type="ECO:0000313" key="3">
    <source>
        <dbReference type="Proteomes" id="UP000199258"/>
    </source>
</evidence>
<sequence>MSETSHEDEHNVAARPKRKTPDEHSGNQDEQAMLHRRREAEQKLQERQEEASREGSSGSD</sequence>
<protein>
    <submittedName>
        <fullName evidence="2">Uncharacterized protein</fullName>
    </submittedName>
</protein>
<accession>A0A1G8MVA2</accession>
<evidence type="ECO:0000256" key="1">
    <source>
        <dbReference type="SAM" id="MobiDB-lite"/>
    </source>
</evidence>
<dbReference type="RefSeq" id="WP_139186291.1">
    <property type="nucleotide sequence ID" value="NZ_FNDT01000020.1"/>
</dbReference>
<proteinExistence type="predicted"/>
<feature type="region of interest" description="Disordered" evidence="1">
    <location>
        <begin position="1"/>
        <end position="60"/>
    </location>
</feature>
<feature type="compositionally biased region" description="Basic and acidic residues" evidence="1">
    <location>
        <begin position="38"/>
        <end position="53"/>
    </location>
</feature>
<gene>
    <name evidence="2" type="ORF">SAMN04488693_12012</name>
</gene>
<dbReference type="Proteomes" id="UP000199258">
    <property type="component" value="Unassembled WGS sequence"/>
</dbReference>
<evidence type="ECO:0000313" key="2">
    <source>
        <dbReference type="EMBL" id="SDI71803.1"/>
    </source>
</evidence>
<feature type="compositionally biased region" description="Basic and acidic residues" evidence="1">
    <location>
        <begin position="1"/>
        <end position="12"/>
    </location>
</feature>
<reference evidence="2 3" key="1">
    <citation type="submission" date="2016-10" db="EMBL/GenBank/DDBJ databases">
        <authorList>
            <person name="de Groot N.N."/>
        </authorList>
    </citation>
    <scope>NUCLEOTIDE SEQUENCE [LARGE SCALE GENOMIC DNA]</scope>
    <source>
        <strain evidence="2 3">NP_1H</strain>
    </source>
</reference>
<dbReference type="AlphaFoldDB" id="A0A1G8MVA2"/>
<dbReference type="STRING" id="335973.SAMN04488693_12012"/>
<organism evidence="2 3">
    <name type="scientific">Arthrobacter subterraneus</name>
    <dbReference type="NCBI Taxonomy" id="335973"/>
    <lineage>
        <taxon>Bacteria</taxon>
        <taxon>Bacillati</taxon>
        <taxon>Actinomycetota</taxon>
        <taxon>Actinomycetes</taxon>
        <taxon>Micrococcales</taxon>
        <taxon>Micrococcaceae</taxon>
        <taxon>Arthrobacter</taxon>
    </lineage>
</organism>
<dbReference type="EMBL" id="FNDT01000020">
    <property type="protein sequence ID" value="SDI71803.1"/>
    <property type="molecule type" value="Genomic_DNA"/>
</dbReference>
<name>A0A1G8MVA2_9MICC</name>
<keyword evidence="3" id="KW-1185">Reference proteome</keyword>